<dbReference type="AlphaFoldDB" id="A0A1G9RRP4"/>
<feature type="compositionally biased region" description="Basic and acidic residues" evidence="6">
    <location>
        <begin position="1"/>
        <end position="15"/>
    </location>
</feature>
<feature type="transmembrane region" description="Helical" evidence="7">
    <location>
        <begin position="242"/>
        <end position="263"/>
    </location>
</feature>
<evidence type="ECO:0000313" key="8">
    <source>
        <dbReference type="EMBL" id="SDM25989.1"/>
    </source>
</evidence>
<dbReference type="EMBL" id="FNHP01000003">
    <property type="protein sequence ID" value="SDM25989.1"/>
    <property type="molecule type" value="Genomic_DNA"/>
</dbReference>
<sequence length="364" mass="39234">MRPEGRAEQRPDNRPHLRMAPSASSASPSASAGGGRWRALLASRAWRWVGGLLMGAVALFIVWLLVRQGMRVDWPAVWRALKELPPATLALGAALAWASHLAYGCFDLFGRHVVRHDVSAARTMAITLIAYPFTLNLGSLIGGVSVRYRLYSRQGLEVGQIAQVVVLSIVTNWVGYFLLACAVFWHWTPQLPEGWQIGAQQLRWLGVALAAVSVLYVLLCARRGGRPFTLRGRTLPLPTWRVALLQLALSSLNWSLMGGAVWALAQGRVPYPAALAMVLLGAVAGLVSRIPAGLGVLEAVGTAVLSAYLPVSQALAVVLAFRALYYLAPLALAALALLATELLWRRRAPPPATQQRSGQPATSP</sequence>
<gene>
    <name evidence="8" type="ORF">SAMN05428957_103453</name>
</gene>
<accession>A0A1G9RRP4</accession>
<evidence type="ECO:0000256" key="6">
    <source>
        <dbReference type="SAM" id="MobiDB-lite"/>
    </source>
</evidence>
<dbReference type="PANTHER" id="PTHR39087">
    <property type="entry name" value="UPF0104 MEMBRANE PROTEIN MJ1595"/>
    <property type="match status" value="1"/>
</dbReference>
<proteinExistence type="predicted"/>
<dbReference type="GO" id="GO:0005886">
    <property type="term" value="C:plasma membrane"/>
    <property type="evidence" value="ECO:0007669"/>
    <property type="project" value="UniProtKB-SubCell"/>
</dbReference>
<dbReference type="InterPro" id="IPR022791">
    <property type="entry name" value="L-PG_synthase/AglD"/>
</dbReference>
<feature type="transmembrane region" description="Helical" evidence="7">
    <location>
        <begin position="323"/>
        <end position="344"/>
    </location>
</feature>
<dbReference type="Proteomes" id="UP000198552">
    <property type="component" value="Unassembled WGS sequence"/>
</dbReference>
<dbReference type="STRING" id="1527607.SAMN05428957_103453"/>
<name>A0A1G9RRP4_9BURK</name>
<keyword evidence="9" id="KW-1185">Reference proteome</keyword>
<feature type="transmembrane region" description="Helical" evidence="7">
    <location>
        <begin position="45"/>
        <end position="66"/>
    </location>
</feature>
<evidence type="ECO:0000256" key="3">
    <source>
        <dbReference type="ARBA" id="ARBA00022692"/>
    </source>
</evidence>
<feature type="region of interest" description="Disordered" evidence="6">
    <location>
        <begin position="1"/>
        <end position="33"/>
    </location>
</feature>
<keyword evidence="4 7" id="KW-1133">Transmembrane helix</keyword>
<evidence type="ECO:0000256" key="7">
    <source>
        <dbReference type="SAM" id="Phobius"/>
    </source>
</evidence>
<keyword evidence="5 7" id="KW-0472">Membrane</keyword>
<feature type="transmembrane region" description="Helical" evidence="7">
    <location>
        <begin position="294"/>
        <end position="311"/>
    </location>
</feature>
<keyword evidence="2" id="KW-1003">Cell membrane</keyword>
<feature type="compositionally biased region" description="Low complexity" evidence="6">
    <location>
        <begin position="20"/>
        <end position="33"/>
    </location>
</feature>
<dbReference type="Pfam" id="PF03706">
    <property type="entry name" value="LPG_synthase_TM"/>
    <property type="match status" value="1"/>
</dbReference>
<keyword evidence="3 7" id="KW-0812">Transmembrane</keyword>
<evidence type="ECO:0000256" key="1">
    <source>
        <dbReference type="ARBA" id="ARBA00004651"/>
    </source>
</evidence>
<evidence type="ECO:0000256" key="2">
    <source>
        <dbReference type="ARBA" id="ARBA00022475"/>
    </source>
</evidence>
<protein>
    <recommendedName>
        <fullName evidence="10">Lysylphosphatidylglycerol synthase TM region</fullName>
    </recommendedName>
</protein>
<feature type="transmembrane region" description="Helical" evidence="7">
    <location>
        <begin position="162"/>
        <end position="187"/>
    </location>
</feature>
<evidence type="ECO:0008006" key="10">
    <source>
        <dbReference type="Google" id="ProtNLM"/>
    </source>
</evidence>
<reference evidence="9" key="1">
    <citation type="submission" date="2016-10" db="EMBL/GenBank/DDBJ databases">
        <authorList>
            <person name="Varghese N."/>
            <person name="Submissions S."/>
        </authorList>
    </citation>
    <scope>NUCLEOTIDE SEQUENCE [LARGE SCALE GENOMIC DNA]</scope>
    <source>
        <strain evidence="9">EPL6</strain>
    </source>
</reference>
<dbReference type="PANTHER" id="PTHR39087:SF2">
    <property type="entry name" value="UPF0104 MEMBRANE PROTEIN MJ1595"/>
    <property type="match status" value="1"/>
</dbReference>
<feature type="transmembrane region" description="Helical" evidence="7">
    <location>
        <begin position="202"/>
        <end position="221"/>
    </location>
</feature>
<organism evidence="8 9">
    <name type="scientific">Oryzisolibacter propanilivorax</name>
    <dbReference type="NCBI Taxonomy" id="1527607"/>
    <lineage>
        <taxon>Bacteria</taxon>
        <taxon>Pseudomonadati</taxon>
        <taxon>Pseudomonadota</taxon>
        <taxon>Betaproteobacteria</taxon>
        <taxon>Burkholderiales</taxon>
        <taxon>Comamonadaceae</taxon>
        <taxon>Oryzisolibacter</taxon>
    </lineage>
</organism>
<comment type="subcellular location">
    <subcellularLocation>
        <location evidence="1">Cell membrane</location>
        <topology evidence="1">Multi-pass membrane protein</topology>
    </subcellularLocation>
</comment>
<evidence type="ECO:0000256" key="4">
    <source>
        <dbReference type="ARBA" id="ARBA00022989"/>
    </source>
</evidence>
<feature type="transmembrane region" description="Helical" evidence="7">
    <location>
        <begin position="269"/>
        <end position="287"/>
    </location>
</feature>
<feature type="transmembrane region" description="Helical" evidence="7">
    <location>
        <begin position="129"/>
        <end position="150"/>
    </location>
</feature>
<evidence type="ECO:0000256" key="5">
    <source>
        <dbReference type="ARBA" id="ARBA00023136"/>
    </source>
</evidence>
<evidence type="ECO:0000313" key="9">
    <source>
        <dbReference type="Proteomes" id="UP000198552"/>
    </source>
</evidence>